<dbReference type="AlphaFoldDB" id="Q0WVH2"/>
<reference evidence="1" key="1">
    <citation type="submission" date="2006-07" db="EMBL/GenBank/DDBJ databases">
        <title>Large-scale analysis of RIKEN Arabidopsis full-length (RAFL) cDNAs.</title>
        <authorList>
            <person name="Totoki Y."/>
            <person name="Seki M."/>
            <person name="Ishida J."/>
            <person name="Nakajima M."/>
            <person name="Enju A."/>
            <person name="Morosawa T."/>
            <person name="Kamiya A."/>
            <person name="Narusaka M."/>
            <person name="Shin-i T."/>
            <person name="Nakagawa M."/>
            <person name="Sakamoto N."/>
            <person name="Oishi K."/>
            <person name="Kohara Y."/>
            <person name="Kobayashi M."/>
            <person name="Toyoda A."/>
            <person name="Sakaki Y."/>
            <person name="Sakurai T."/>
            <person name="Iida K."/>
            <person name="Akiyama K."/>
            <person name="Satou M."/>
            <person name="Toyoda T."/>
            <person name="Konagaya A."/>
            <person name="Carninci P."/>
            <person name="Kawai J."/>
            <person name="Hayashizaki Y."/>
            <person name="Shinozaki K."/>
        </authorList>
    </citation>
    <scope>NUCLEOTIDE SEQUENCE</scope>
</reference>
<organism evidence="1">
    <name type="scientific">Arabidopsis thaliana</name>
    <name type="common">Mouse-ear cress</name>
    <dbReference type="NCBI Taxonomy" id="3702"/>
    <lineage>
        <taxon>Eukaryota</taxon>
        <taxon>Viridiplantae</taxon>
        <taxon>Streptophyta</taxon>
        <taxon>Embryophyta</taxon>
        <taxon>Tracheophyta</taxon>
        <taxon>Spermatophyta</taxon>
        <taxon>Magnoliopsida</taxon>
        <taxon>eudicotyledons</taxon>
        <taxon>Gunneridae</taxon>
        <taxon>Pentapetalae</taxon>
        <taxon>rosids</taxon>
        <taxon>malvids</taxon>
        <taxon>Brassicales</taxon>
        <taxon>Brassicaceae</taxon>
        <taxon>Camelineae</taxon>
        <taxon>Arabidopsis</taxon>
    </lineage>
</organism>
<accession>Q0WVH2</accession>
<name>Q0WVH2_ARATH</name>
<dbReference type="EMBL" id="AK226778">
    <property type="protein sequence ID" value="BAE98876.1"/>
    <property type="molecule type" value="mRNA"/>
</dbReference>
<sequence>MILNIICSFYLINFNYCCLITYIRSYNICTLKLYILLFS</sequence>
<protein>
    <submittedName>
        <fullName evidence="1">Uncharacterized protein</fullName>
    </submittedName>
</protein>
<proteinExistence type="evidence at transcript level"/>
<evidence type="ECO:0000313" key="1">
    <source>
        <dbReference type="EMBL" id="BAE98876.1"/>
    </source>
</evidence>